<dbReference type="Gene3D" id="3.40.50.720">
    <property type="entry name" value="NAD(P)-binding Rossmann-like Domain"/>
    <property type="match status" value="1"/>
</dbReference>
<sequence length="607" mass="65733">MMKTRTFGKKLKGFMAKVATTDDNEIKTSVQIPVNVISESNAEPAAAPAAVKSPSNTPADKELNKIMKDLNIGELAVPEMKSDDVSEFDGGSAQVLDGDSQESEEDQVARRVDAVVAAAEEIRRKKNAEKSASRRKKEKEAEAPEGRDEEEDVEEKVTSPSRSTKSKKSKSKFKAESIDEIMATSDEDMRKGDSRSLSTLGTADETLDEINNGSHTDTEDGDTIDEASSEELETRTTRTSGRKGKNTIMNKDVIIHAPGGAENLVVRKMYYTPAPKEPEDVIIQVEASTVTVRDCLLCRGIGIDKARYPFTPGCEIVGTIADLGGKAKLEGWRIGDRVVAFDHTKGGGNAKSAKVHMGNISMISTTIDAASAACLVDVYMSAYKALRLGKKDGMPLTGRKILITDGFSPIGQAVVALAKLEGANIFVTASDSSEQEYMSSLGVKCFPLSPTKWLHKVAGKMDVVIDNTCIDSYESSWEAVSPEGVLVCTTGMTSTLNFRHDEFGEGCASGCADAFGLNIPKYRSKWAAMKAKYLMSNTQFLDLTECLTTDPKGYQQELKYLCFLVESGALVPKVAERIQIEEVADAHRYLETGKSNGTIVCVPNDNS</sequence>
<feature type="domain" description="Enoyl reductase (ER)" evidence="3">
    <location>
        <begin position="259"/>
        <end position="601"/>
    </location>
</feature>
<dbReference type="Gene3D" id="3.90.180.10">
    <property type="entry name" value="Medium-chain alcohol dehydrogenases, catalytic domain"/>
    <property type="match status" value="1"/>
</dbReference>
<dbReference type="PANTHER" id="PTHR43189">
    <property type="entry name" value="ZINC-TYPE ALCOHOL DEHYDROGENASE-LIKE PROTEIN C1198.01-RELATED"/>
    <property type="match status" value="1"/>
</dbReference>
<gene>
    <name evidence="4" type="ORF">SMAR0320_LOCUS22698</name>
</gene>
<feature type="region of interest" description="Disordered" evidence="2">
    <location>
        <begin position="81"/>
        <end position="244"/>
    </location>
</feature>
<dbReference type="InterPro" id="IPR011032">
    <property type="entry name" value="GroES-like_sf"/>
</dbReference>
<organism evidence="4">
    <name type="scientific">Skeletonema marinoi</name>
    <dbReference type="NCBI Taxonomy" id="267567"/>
    <lineage>
        <taxon>Eukaryota</taxon>
        <taxon>Sar</taxon>
        <taxon>Stramenopiles</taxon>
        <taxon>Ochrophyta</taxon>
        <taxon>Bacillariophyta</taxon>
        <taxon>Coscinodiscophyceae</taxon>
        <taxon>Thalassiosirophycidae</taxon>
        <taxon>Thalassiosirales</taxon>
        <taxon>Skeletonemataceae</taxon>
        <taxon>Skeletonema</taxon>
        <taxon>Skeletonema marinoi-dohrnii complex</taxon>
    </lineage>
</organism>
<name>A0A7S2VG00_9STRA</name>
<dbReference type="SMART" id="SM00829">
    <property type="entry name" value="PKS_ER"/>
    <property type="match status" value="1"/>
</dbReference>
<dbReference type="PANTHER" id="PTHR43189:SF1">
    <property type="entry name" value="ZINC-TYPE ALCOHOL DEHYDROGENASE-LIKE PROTEIN C1198.01"/>
    <property type="match status" value="1"/>
</dbReference>
<dbReference type="InterPro" id="IPR036291">
    <property type="entry name" value="NAD(P)-bd_dom_sf"/>
</dbReference>
<dbReference type="SUPFAM" id="SSF51735">
    <property type="entry name" value="NAD(P)-binding Rossmann-fold domains"/>
    <property type="match status" value="1"/>
</dbReference>
<evidence type="ECO:0000256" key="2">
    <source>
        <dbReference type="SAM" id="MobiDB-lite"/>
    </source>
</evidence>
<feature type="compositionally biased region" description="Acidic residues" evidence="2">
    <location>
        <begin position="219"/>
        <end position="231"/>
    </location>
</feature>
<accession>A0A7S2VG00</accession>
<evidence type="ECO:0000259" key="3">
    <source>
        <dbReference type="SMART" id="SM00829"/>
    </source>
</evidence>
<protein>
    <recommendedName>
        <fullName evidence="3">Enoyl reductase (ER) domain-containing protein</fullName>
    </recommendedName>
</protein>
<dbReference type="EMBL" id="HBGZ01031790">
    <property type="protein sequence ID" value="CAD9630097.1"/>
    <property type="molecule type" value="Transcribed_RNA"/>
</dbReference>
<dbReference type="AlphaFoldDB" id="A0A7S2VG00"/>
<dbReference type="InterPro" id="IPR020843">
    <property type="entry name" value="ER"/>
</dbReference>
<keyword evidence="1" id="KW-0560">Oxidoreductase</keyword>
<dbReference type="SUPFAM" id="SSF50129">
    <property type="entry name" value="GroES-like"/>
    <property type="match status" value="1"/>
</dbReference>
<dbReference type="InterPro" id="IPR013154">
    <property type="entry name" value="ADH-like_N"/>
</dbReference>
<evidence type="ECO:0000313" key="4">
    <source>
        <dbReference type="EMBL" id="CAD9630097.1"/>
    </source>
</evidence>
<proteinExistence type="predicted"/>
<dbReference type="Pfam" id="PF08240">
    <property type="entry name" value="ADH_N"/>
    <property type="match status" value="1"/>
</dbReference>
<evidence type="ECO:0000256" key="1">
    <source>
        <dbReference type="ARBA" id="ARBA00023002"/>
    </source>
</evidence>
<dbReference type="Pfam" id="PF13602">
    <property type="entry name" value="ADH_zinc_N_2"/>
    <property type="match status" value="1"/>
</dbReference>
<feature type="compositionally biased region" description="Basic and acidic residues" evidence="2">
    <location>
        <begin position="120"/>
        <end position="146"/>
    </location>
</feature>
<reference evidence="4" key="1">
    <citation type="submission" date="2021-01" db="EMBL/GenBank/DDBJ databases">
        <authorList>
            <person name="Corre E."/>
            <person name="Pelletier E."/>
            <person name="Niang G."/>
            <person name="Scheremetjew M."/>
            <person name="Finn R."/>
            <person name="Kale V."/>
            <person name="Holt S."/>
            <person name="Cochrane G."/>
            <person name="Meng A."/>
            <person name="Brown T."/>
            <person name="Cohen L."/>
        </authorList>
    </citation>
    <scope>NUCLEOTIDE SEQUENCE</scope>
    <source>
        <strain evidence="4">SM1012Den-03</strain>
    </source>
</reference>
<dbReference type="GO" id="GO:0016491">
    <property type="term" value="F:oxidoreductase activity"/>
    <property type="evidence" value="ECO:0007669"/>
    <property type="project" value="UniProtKB-KW"/>
</dbReference>